<evidence type="ECO:0000256" key="25">
    <source>
        <dbReference type="ARBA" id="ARBA00049552"/>
    </source>
</evidence>
<comment type="pathway">
    <text evidence="15">Amino-acid degradation; L-isoleucine degradation.</text>
</comment>
<feature type="domain" description="Acyl-CoA dehydrogenase/oxidase C-terminal" evidence="29">
    <location>
        <begin position="276"/>
        <end position="417"/>
    </location>
</feature>
<name>A0A8C9PIC3_SPEDA</name>
<evidence type="ECO:0000256" key="12">
    <source>
        <dbReference type="ARBA" id="ARBA00023002"/>
    </source>
</evidence>
<comment type="catalytic activity">
    <reaction evidence="23">
        <text>butanoyl-CoA + oxidized [electron-transfer flavoprotein] + H(+) = (2E)-butenoyl-CoA + reduced [electron-transfer flavoprotein]</text>
        <dbReference type="Rhea" id="RHEA:24004"/>
        <dbReference type="Rhea" id="RHEA-COMP:10685"/>
        <dbReference type="Rhea" id="RHEA-COMP:10686"/>
        <dbReference type="ChEBI" id="CHEBI:15378"/>
        <dbReference type="ChEBI" id="CHEBI:57332"/>
        <dbReference type="ChEBI" id="CHEBI:57371"/>
        <dbReference type="ChEBI" id="CHEBI:57692"/>
        <dbReference type="ChEBI" id="CHEBI:58307"/>
    </reaction>
    <physiologicalReaction direction="left-to-right" evidence="23">
        <dbReference type="Rhea" id="RHEA:24005"/>
    </physiologicalReaction>
</comment>
<evidence type="ECO:0000256" key="20">
    <source>
        <dbReference type="ARBA" id="ARBA00048235"/>
    </source>
</evidence>
<reference evidence="32" key="1">
    <citation type="submission" date="2025-08" db="UniProtKB">
        <authorList>
            <consortium name="Ensembl"/>
        </authorList>
    </citation>
    <scope>IDENTIFICATION</scope>
</reference>
<dbReference type="GO" id="GO:0006631">
    <property type="term" value="P:fatty acid metabolic process"/>
    <property type="evidence" value="ECO:0007669"/>
    <property type="project" value="UniProtKB-KW"/>
</dbReference>
<dbReference type="Gene3D" id="1.20.140.10">
    <property type="entry name" value="Butyryl-CoA Dehydrogenase, subunit A, domain 3"/>
    <property type="match status" value="1"/>
</dbReference>
<evidence type="ECO:0000256" key="3">
    <source>
        <dbReference type="ARBA" id="ARBA00005198"/>
    </source>
</evidence>
<dbReference type="SUPFAM" id="SSF56645">
    <property type="entry name" value="Acyl-CoA dehydrogenase NM domain-like"/>
    <property type="match status" value="1"/>
</dbReference>
<feature type="domain" description="Acyl-CoA dehydrogenase/oxidase N-terminal" evidence="31">
    <location>
        <begin position="54"/>
        <end position="165"/>
    </location>
</feature>
<dbReference type="Ensembl" id="ENSSDAT00000010001.1">
    <property type="protein sequence ID" value="ENSSDAP00000008801.1"/>
    <property type="gene ID" value="ENSSDAG00000008004.1"/>
</dbReference>
<dbReference type="InterPro" id="IPR046373">
    <property type="entry name" value="Acyl-CoA_Oxase/DH_mid-dom_sf"/>
</dbReference>
<dbReference type="PROSITE" id="PS00073">
    <property type="entry name" value="ACYL_COA_DH_2"/>
    <property type="match status" value="1"/>
</dbReference>
<evidence type="ECO:0000256" key="24">
    <source>
        <dbReference type="ARBA" id="ARBA00049192"/>
    </source>
</evidence>
<dbReference type="EC" id="1.3.8.5" evidence="16"/>
<dbReference type="CDD" id="cd01158">
    <property type="entry name" value="SCAD_SBCAD"/>
    <property type="match status" value="1"/>
</dbReference>
<dbReference type="InterPro" id="IPR009100">
    <property type="entry name" value="AcylCoA_DH/oxidase_NM_dom_sf"/>
</dbReference>
<evidence type="ECO:0000256" key="26">
    <source>
        <dbReference type="ARBA" id="ARBA00051903"/>
    </source>
</evidence>
<dbReference type="InterPro" id="IPR009075">
    <property type="entry name" value="AcylCo_DH/oxidase_C"/>
</dbReference>
<evidence type="ECO:0000256" key="17">
    <source>
        <dbReference type="ARBA" id="ARBA00039850"/>
    </source>
</evidence>
<comment type="similarity">
    <text evidence="4 28">Belongs to the acyl-CoA dehydrogenase family.</text>
</comment>
<evidence type="ECO:0000256" key="21">
    <source>
        <dbReference type="ARBA" id="ARBA00048307"/>
    </source>
</evidence>
<keyword evidence="14" id="KW-0496">Mitochondrion</keyword>
<evidence type="ECO:0000256" key="4">
    <source>
        <dbReference type="ARBA" id="ARBA00009347"/>
    </source>
</evidence>
<dbReference type="Gene3D" id="2.40.110.10">
    <property type="entry name" value="Butyryl-CoA Dehydrogenase, subunit A, domain 2"/>
    <property type="match status" value="1"/>
</dbReference>
<proteinExistence type="inferred from homology"/>
<keyword evidence="12 28" id="KW-0560">Oxidoreductase</keyword>
<dbReference type="FunFam" id="2.40.110.10:FF:000001">
    <property type="entry name" value="Acyl-CoA dehydrogenase, mitochondrial"/>
    <property type="match status" value="1"/>
</dbReference>
<sequence>ALPSATELWSLRRNFPTCLSSWKIPPCVLKSSQSEAVLGVRNNALPFVPLQTFTDEEIMIKSAVKKFAQEEIAPLVSTMDENSKMEKSVIQGLFQQGLMGIEVDAKYGGTGFSFFSSILVIEELAKVDASVALLCDIQNTIINKLIKKHGTEEQKTTHLPKLVTEKLGSFCLSETGAGSDPFALKTRADKRGNYYLINGSKMWISNAAHAGLFLVFANVDPTRGYRGITCFLVDRDTEGLHIGKAENKLGIRASSTCPVTFENVKVPEANILGQIGQGYKYAIGSLNEGRIGIAAQVGCFDYTIPYIKERIQFGQRIFDFQGLQHQVAHVATQLEATRLLIYNAARLVETGRPFIKEASMAKYYAAEIAGLTTSKCIEWMGGVGYTKDYPVEKYFRDAKIGTIYEGTSNIQLNTIAKYIDQEY</sequence>
<comment type="catalytic activity">
    <reaction evidence="26">
        <text>2-methylpropanoyl-CoA + oxidized [electron-transfer flavoprotein] + H(+) = 2-methylpropenoyl-CoA + reduced [electron-transfer flavoprotein]</text>
        <dbReference type="Rhea" id="RHEA:44180"/>
        <dbReference type="Rhea" id="RHEA-COMP:10685"/>
        <dbReference type="Rhea" id="RHEA-COMP:10686"/>
        <dbReference type="ChEBI" id="CHEBI:15378"/>
        <dbReference type="ChEBI" id="CHEBI:57338"/>
        <dbReference type="ChEBI" id="CHEBI:57692"/>
        <dbReference type="ChEBI" id="CHEBI:58307"/>
        <dbReference type="ChEBI" id="CHEBI:62500"/>
    </reaction>
    <physiologicalReaction direction="left-to-right" evidence="26">
        <dbReference type="Rhea" id="RHEA:44181"/>
    </physiologicalReaction>
</comment>
<evidence type="ECO:0000259" key="30">
    <source>
        <dbReference type="Pfam" id="PF02770"/>
    </source>
</evidence>
<comment type="catalytic activity">
    <reaction evidence="20">
        <text>2-methylbutanoyl-CoA + oxidized [electron-transfer flavoprotein] + H(+) = (2E)-2-methylbut-2-enoyl-CoA + reduced [electron-transfer flavoprotein]</text>
        <dbReference type="Rhea" id="RHEA:43780"/>
        <dbReference type="Rhea" id="RHEA-COMP:10685"/>
        <dbReference type="Rhea" id="RHEA-COMP:10686"/>
        <dbReference type="ChEBI" id="CHEBI:15378"/>
        <dbReference type="ChEBI" id="CHEBI:57336"/>
        <dbReference type="ChEBI" id="CHEBI:57337"/>
        <dbReference type="ChEBI" id="CHEBI:57692"/>
        <dbReference type="ChEBI" id="CHEBI:58307"/>
        <dbReference type="EC" id="1.3.8.5"/>
    </reaction>
    <physiologicalReaction direction="left-to-right" evidence="20">
        <dbReference type="Rhea" id="RHEA:43781"/>
    </physiologicalReaction>
</comment>
<evidence type="ECO:0000256" key="2">
    <source>
        <dbReference type="ARBA" id="ARBA00004305"/>
    </source>
</evidence>
<evidence type="ECO:0000259" key="29">
    <source>
        <dbReference type="Pfam" id="PF00441"/>
    </source>
</evidence>
<keyword evidence="6" id="KW-0597">Phosphoprotein</keyword>
<keyword evidence="13" id="KW-0443">Lipid metabolism</keyword>
<comment type="catalytic activity">
    <reaction evidence="22">
        <text>(2R)-2-methylbutanoyl-CoA + oxidized [electron-transfer flavoprotein] + H(+) = ethylacryloyl-CoA + reduced [electron-transfer flavoprotein]</text>
        <dbReference type="Rhea" id="RHEA:65296"/>
        <dbReference type="Rhea" id="RHEA-COMP:10685"/>
        <dbReference type="Rhea" id="RHEA-COMP:10686"/>
        <dbReference type="ChEBI" id="CHEBI:15378"/>
        <dbReference type="ChEBI" id="CHEBI:57692"/>
        <dbReference type="ChEBI" id="CHEBI:58307"/>
        <dbReference type="ChEBI" id="CHEBI:156439"/>
        <dbReference type="ChEBI" id="CHEBI:156440"/>
    </reaction>
    <physiologicalReaction direction="left-to-right" evidence="22">
        <dbReference type="Rhea" id="RHEA:65297"/>
    </physiologicalReaction>
</comment>
<evidence type="ECO:0000256" key="10">
    <source>
        <dbReference type="ARBA" id="ARBA00022946"/>
    </source>
</evidence>
<evidence type="ECO:0000256" key="18">
    <source>
        <dbReference type="ARBA" id="ARBA00041537"/>
    </source>
</evidence>
<dbReference type="Pfam" id="PF00441">
    <property type="entry name" value="Acyl-CoA_dh_1"/>
    <property type="match status" value="1"/>
</dbReference>
<accession>A0A8C9PIC3</accession>
<dbReference type="GO" id="GO:0046395">
    <property type="term" value="P:carboxylic acid catabolic process"/>
    <property type="evidence" value="ECO:0007669"/>
    <property type="project" value="UniProtKB-ARBA"/>
</dbReference>
<comment type="pathway">
    <text evidence="3">Lipid metabolism; mitochondrial fatty acid beta-oxidation.</text>
</comment>
<dbReference type="InterPro" id="IPR013786">
    <property type="entry name" value="AcylCoA_DH/ox_N"/>
</dbReference>
<evidence type="ECO:0000259" key="31">
    <source>
        <dbReference type="Pfam" id="PF02771"/>
    </source>
</evidence>
<dbReference type="InterPro" id="IPR037069">
    <property type="entry name" value="AcylCoA_DH/ox_N_sf"/>
</dbReference>
<evidence type="ECO:0000256" key="9">
    <source>
        <dbReference type="ARBA" id="ARBA00022832"/>
    </source>
</evidence>
<feature type="domain" description="Acyl-CoA oxidase/dehydrogenase middle" evidence="30">
    <location>
        <begin position="169"/>
        <end position="264"/>
    </location>
</feature>
<dbReference type="InterPro" id="IPR006091">
    <property type="entry name" value="Acyl-CoA_Oxase/DH_mid-dom"/>
</dbReference>
<keyword evidence="11" id="KW-0007">Acetylation</keyword>
<dbReference type="GO" id="GO:0005759">
    <property type="term" value="C:mitochondrial matrix"/>
    <property type="evidence" value="ECO:0007669"/>
    <property type="project" value="UniProtKB-SubCell"/>
</dbReference>
<evidence type="ECO:0000256" key="5">
    <source>
        <dbReference type="ARBA" id="ARBA00011881"/>
    </source>
</evidence>
<dbReference type="SUPFAM" id="SSF47203">
    <property type="entry name" value="Acyl-CoA dehydrogenase C-terminal domain-like"/>
    <property type="match status" value="1"/>
</dbReference>
<keyword evidence="33" id="KW-1185">Reference proteome</keyword>
<evidence type="ECO:0000256" key="14">
    <source>
        <dbReference type="ARBA" id="ARBA00023128"/>
    </source>
</evidence>
<comment type="function">
    <text evidence="27">Short and branched chain specific acyl-CoA dehydrogenase that catalyzes the removal of one hydrogen from C-2 and C-3 of the fatty acyl-CoA thioester, resulting in the formation of trans-2-enoyl-CoA. Among the different mitochondrial acyl-CoA dehydrogenases, acts specifically on short and branched chain acyl-CoA derivatives such as (S)-2-methylbutyryl-CoA as well as short straight chain acyl-CoAs such as butyryl-CoA. Plays an important role in the metabolism of L-isoleucine by catalyzing the dehydrogenation of 2-methylbutyryl-CoA, one of the steps of the L-isoleucine catabolic pathway. Can also act on valproyl-CoA, a metabolite of the valproic acid drug.</text>
</comment>
<evidence type="ECO:0000256" key="19">
    <source>
        <dbReference type="ARBA" id="ARBA00042821"/>
    </source>
</evidence>
<evidence type="ECO:0000256" key="6">
    <source>
        <dbReference type="ARBA" id="ARBA00022553"/>
    </source>
</evidence>
<dbReference type="FunFam" id="1.20.140.10:FF:000002">
    <property type="entry name" value="Acyl-CoA dehydrogenase short/branched chain"/>
    <property type="match status" value="1"/>
</dbReference>
<dbReference type="GO" id="GO:0003853">
    <property type="term" value="F:short-chain 2-methyl fatty acyl-CoA dehydrogenase activity"/>
    <property type="evidence" value="ECO:0007669"/>
    <property type="project" value="UniProtKB-EC"/>
</dbReference>
<dbReference type="Proteomes" id="UP000694422">
    <property type="component" value="Unplaced"/>
</dbReference>
<keyword evidence="9" id="KW-0276">Fatty acid metabolism</keyword>
<evidence type="ECO:0000256" key="16">
    <source>
        <dbReference type="ARBA" id="ARBA00039036"/>
    </source>
</evidence>
<evidence type="ECO:0000256" key="15">
    <source>
        <dbReference type="ARBA" id="ARBA00037895"/>
    </source>
</evidence>
<evidence type="ECO:0000256" key="28">
    <source>
        <dbReference type="RuleBase" id="RU362125"/>
    </source>
</evidence>
<dbReference type="Gene3D" id="1.10.540.10">
    <property type="entry name" value="Acyl-CoA dehydrogenase/oxidase, N-terminal domain"/>
    <property type="match status" value="1"/>
</dbReference>
<dbReference type="GO" id="GO:0050660">
    <property type="term" value="F:flavin adenine dinucleotide binding"/>
    <property type="evidence" value="ECO:0007669"/>
    <property type="project" value="InterPro"/>
</dbReference>
<comment type="catalytic activity">
    <reaction evidence="24">
        <text>hexanoyl-CoA + oxidized [electron-transfer flavoprotein] + H(+) = (2E)-hexenoyl-CoA + reduced [electron-transfer flavoprotein]</text>
        <dbReference type="Rhea" id="RHEA:43464"/>
        <dbReference type="Rhea" id="RHEA-COMP:10685"/>
        <dbReference type="Rhea" id="RHEA-COMP:10686"/>
        <dbReference type="ChEBI" id="CHEBI:15378"/>
        <dbReference type="ChEBI" id="CHEBI:57692"/>
        <dbReference type="ChEBI" id="CHEBI:58307"/>
        <dbReference type="ChEBI" id="CHEBI:62077"/>
        <dbReference type="ChEBI" id="CHEBI:62620"/>
    </reaction>
    <physiologicalReaction direction="left-to-right" evidence="24">
        <dbReference type="Rhea" id="RHEA:43465"/>
    </physiologicalReaction>
</comment>
<dbReference type="PANTHER" id="PTHR43884">
    <property type="entry name" value="ACYL-COA DEHYDROGENASE"/>
    <property type="match status" value="1"/>
</dbReference>
<organism evidence="32 33">
    <name type="scientific">Spermophilus dauricus</name>
    <name type="common">Daurian ground squirrel</name>
    <dbReference type="NCBI Taxonomy" id="99837"/>
    <lineage>
        <taxon>Eukaryota</taxon>
        <taxon>Metazoa</taxon>
        <taxon>Chordata</taxon>
        <taxon>Craniata</taxon>
        <taxon>Vertebrata</taxon>
        <taxon>Euteleostomi</taxon>
        <taxon>Mammalia</taxon>
        <taxon>Eutheria</taxon>
        <taxon>Euarchontoglires</taxon>
        <taxon>Glires</taxon>
        <taxon>Rodentia</taxon>
        <taxon>Sciuromorpha</taxon>
        <taxon>Sciuridae</taxon>
        <taxon>Xerinae</taxon>
        <taxon>Marmotini</taxon>
        <taxon>Spermophilus</taxon>
    </lineage>
</organism>
<evidence type="ECO:0000256" key="1">
    <source>
        <dbReference type="ARBA" id="ARBA00001974"/>
    </source>
</evidence>
<reference evidence="32" key="2">
    <citation type="submission" date="2025-09" db="UniProtKB">
        <authorList>
            <consortium name="Ensembl"/>
        </authorList>
    </citation>
    <scope>IDENTIFICATION</scope>
</reference>
<dbReference type="InterPro" id="IPR036250">
    <property type="entry name" value="AcylCo_DH-like_C"/>
</dbReference>
<protein>
    <recommendedName>
        <fullName evidence="17">Short/branched chain specific acyl-CoA dehydrogenase, mitochondrial</fullName>
        <ecNumber evidence="16">1.3.8.5</ecNumber>
    </recommendedName>
    <alternativeName>
        <fullName evidence="19">2-methyl branched chain acyl-CoA dehydrogenase</fullName>
    </alternativeName>
    <alternativeName>
        <fullName evidence="18">2-methylbutyryl-coenzyme A dehydrogenase</fullName>
    </alternativeName>
</protein>
<comment type="catalytic activity">
    <reaction evidence="21">
        <text>valproyl-CoA + oxidized [electron-transfer flavoprotein] + H(+) = (2E)-2-propylpent-2-enoyl-CoA + reduced [electron-transfer flavoprotein]</text>
        <dbReference type="Rhea" id="RHEA:65344"/>
        <dbReference type="Rhea" id="RHEA-COMP:10685"/>
        <dbReference type="Rhea" id="RHEA-COMP:10686"/>
        <dbReference type="ChEBI" id="CHEBI:15378"/>
        <dbReference type="ChEBI" id="CHEBI:57692"/>
        <dbReference type="ChEBI" id="CHEBI:58307"/>
        <dbReference type="ChEBI" id="CHEBI:156457"/>
        <dbReference type="ChEBI" id="CHEBI:156458"/>
    </reaction>
    <physiologicalReaction direction="left-to-right" evidence="21">
        <dbReference type="Rhea" id="RHEA:65345"/>
    </physiologicalReaction>
</comment>
<dbReference type="PROSITE" id="PS00072">
    <property type="entry name" value="ACYL_COA_DH_1"/>
    <property type="match status" value="1"/>
</dbReference>
<dbReference type="PANTHER" id="PTHR43884:SF1">
    <property type="entry name" value="SHORT_BRANCHED CHAIN SPECIFIC ACYL-COA DEHYDROGENASE, MITOCHONDRIAL"/>
    <property type="match status" value="1"/>
</dbReference>
<evidence type="ECO:0000256" key="8">
    <source>
        <dbReference type="ARBA" id="ARBA00022827"/>
    </source>
</evidence>
<comment type="cofactor">
    <cofactor evidence="1 28">
        <name>FAD</name>
        <dbReference type="ChEBI" id="CHEBI:57692"/>
    </cofactor>
</comment>
<evidence type="ECO:0000256" key="11">
    <source>
        <dbReference type="ARBA" id="ARBA00022990"/>
    </source>
</evidence>
<evidence type="ECO:0000256" key="27">
    <source>
        <dbReference type="ARBA" id="ARBA00060006"/>
    </source>
</evidence>
<comment type="subunit">
    <text evidence="5">Homotetramer.</text>
</comment>
<keyword evidence="10" id="KW-0809">Transit peptide</keyword>
<comment type="catalytic activity">
    <reaction evidence="25">
        <text>(2S)-2-methylbutanoyl-CoA + oxidized [electron-transfer flavoprotein] + H(+) = (2E)-2-methylbut-2-enoyl-CoA + reduced [electron-transfer flavoprotein]</text>
        <dbReference type="Rhea" id="RHEA:48256"/>
        <dbReference type="Rhea" id="RHEA-COMP:10685"/>
        <dbReference type="Rhea" id="RHEA-COMP:10686"/>
        <dbReference type="ChEBI" id="CHEBI:15378"/>
        <dbReference type="ChEBI" id="CHEBI:57337"/>
        <dbReference type="ChEBI" id="CHEBI:57692"/>
        <dbReference type="ChEBI" id="CHEBI:58307"/>
        <dbReference type="ChEBI" id="CHEBI:88166"/>
    </reaction>
    <physiologicalReaction direction="left-to-right" evidence="25">
        <dbReference type="Rhea" id="RHEA:48257"/>
    </physiologicalReaction>
</comment>
<dbReference type="Pfam" id="PF02770">
    <property type="entry name" value="Acyl-CoA_dh_M"/>
    <property type="match status" value="1"/>
</dbReference>
<dbReference type="Pfam" id="PF02771">
    <property type="entry name" value="Acyl-CoA_dh_N"/>
    <property type="match status" value="1"/>
</dbReference>
<evidence type="ECO:0000256" key="23">
    <source>
        <dbReference type="ARBA" id="ARBA00049096"/>
    </source>
</evidence>
<evidence type="ECO:0000313" key="33">
    <source>
        <dbReference type="Proteomes" id="UP000694422"/>
    </source>
</evidence>
<comment type="subcellular location">
    <subcellularLocation>
        <location evidence="2">Mitochondrion matrix</location>
    </subcellularLocation>
</comment>
<evidence type="ECO:0000313" key="32">
    <source>
        <dbReference type="Ensembl" id="ENSSDAP00000008801.1"/>
    </source>
</evidence>
<dbReference type="FunFam" id="1.10.540.10:FF:000012">
    <property type="entry name" value="Acyl-CoA dehydrogenase short/branched chain"/>
    <property type="match status" value="1"/>
</dbReference>
<evidence type="ECO:0000256" key="22">
    <source>
        <dbReference type="ARBA" id="ARBA00048592"/>
    </source>
</evidence>
<dbReference type="AlphaFoldDB" id="A0A8C9PIC3"/>
<evidence type="ECO:0000256" key="7">
    <source>
        <dbReference type="ARBA" id="ARBA00022630"/>
    </source>
</evidence>
<keyword evidence="7 28" id="KW-0285">Flavoprotein</keyword>
<keyword evidence="8 28" id="KW-0274">FAD</keyword>
<dbReference type="InterPro" id="IPR006089">
    <property type="entry name" value="Acyl-CoA_DH_CS"/>
</dbReference>
<evidence type="ECO:0000256" key="13">
    <source>
        <dbReference type="ARBA" id="ARBA00023098"/>
    </source>
</evidence>